<protein>
    <submittedName>
        <fullName evidence="1">Uncharacterized protein</fullName>
    </submittedName>
</protein>
<dbReference type="EMBL" id="CM046391">
    <property type="protein sequence ID" value="KAI8558205.1"/>
    <property type="molecule type" value="Genomic_DNA"/>
</dbReference>
<sequence>MTITSGEKNKVPAILVFGDSSVDAGNNKQIPTTARSNFEPYGRDFDGGRPMGRFSNARNPTDFIYEALGLRTIVSAYLDPAYSIKDFAVGVMFASAGTDYDNATSNVLFRWKKKDLMEGKHVEGKLKEERE</sequence>
<dbReference type="Proteomes" id="UP001062846">
    <property type="component" value="Chromosome 4"/>
</dbReference>
<name>A0ACC0NYC1_RHOML</name>
<evidence type="ECO:0000313" key="1">
    <source>
        <dbReference type="EMBL" id="KAI8558205.1"/>
    </source>
</evidence>
<reference evidence="1" key="1">
    <citation type="submission" date="2022-02" db="EMBL/GenBank/DDBJ databases">
        <title>Plant Genome Project.</title>
        <authorList>
            <person name="Zhang R.-G."/>
        </authorList>
    </citation>
    <scope>NUCLEOTIDE SEQUENCE</scope>
    <source>
        <strain evidence="1">AT1</strain>
    </source>
</reference>
<accession>A0ACC0NYC1</accession>
<comment type="caution">
    <text evidence="1">The sequence shown here is derived from an EMBL/GenBank/DDBJ whole genome shotgun (WGS) entry which is preliminary data.</text>
</comment>
<organism evidence="1 2">
    <name type="scientific">Rhododendron molle</name>
    <name type="common">Chinese azalea</name>
    <name type="synonym">Azalea mollis</name>
    <dbReference type="NCBI Taxonomy" id="49168"/>
    <lineage>
        <taxon>Eukaryota</taxon>
        <taxon>Viridiplantae</taxon>
        <taxon>Streptophyta</taxon>
        <taxon>Embryophyta</taxon>
        <taxon>Tracheophyta</taxon>
        <taxon>Spermatophyta</taxon>
        <taxon>Magnoliopsida</taxon>
        <taxon>eudicotyledons</taxon>
        <taxon>Gunneridae</taxon>
        <taxon>Pentapetalae</taxon>
        <taxon>asterids</taxon>
        <taxon>Ericales</taxon>
        <taxon>Ericaceae</taxon>
        <taxon>Ericoideae</taxon>
        <taxon>Rhodoreae</taxon>
        <taxon>Rhododendron</taxon>
    </lineage>
</organism>
<gene>
    <name evidence="1" type="ORF">RHMOL_Rhmol04G0072000</name>
</gene>
<keyword evidence="2" id="KW-1185">Reference proteome</keyword>
<proteinExistence type="predicted"/>
<evidence type="ECO:0000313" key="2">
    <source>
        <dbReference type="Proteomes" id="UP001062846"/>
    </source>
</evidence>